<dbReference type="GO" id="GO:0005737">
    <property type="term" value="C:cytoplasm"/>
    <property type="evidence" value="ECO:0007669"/>
    <property type="project" value="TreeGrafter"/>
</dbReference>
<dbReference type="EMBL" id="BMAW01119024">
    <property type="protein sequence ID" value="GFT82600.1"/>
    <property type="molecule type" value="Genomic_DNA"/>
</dbReference>
<dbReference type="SUPFAM" id="SSF52799">
    <property type="entry name" value="(Phosphotyrosine protein) phosphatases II"/>
    <property type="match status" value="1"/>
</dbReference>
<feature type="domain" description="Tyrosine-protein phosphatase" evidence="1">
    <location>
        <begin position="119"/>
        <end position="261"/>
    </location>
</feature>
<proteinExistence type="predicted"/>
<protein>
    <submittedName>
        <fullName evidence="3">Dual specificity protein phosphatase 19</fullName>
    </submittedName>
</protein>
<dbReference type="PROSITE" id="PS50056">
    <property type="entry name" value="TYR_PHOSPHATASE_2"/>
    <property type="match status" value="1"/>
</dbReference>
<dbReference type="Proteomes" id="UP000887013">
    <property type="component" value="Unassembled WGS sequence"/>
</dbReference>
<dbReference type="Gene3D" id="3.90.190.10">
    <property type="entry name" value="Protein tyrosine phosphatase superfamily"/>
    <property type="match status" value="1"/>
</dbReference>
<evidence type="ECO:0000259" key="1">
    <source>
        <dbReference type="PROSITE" id="PS50054"/>
    </source>
</evidence>
<dbReference type="InterPro" id="IPR020422">
    <property type="entry name" value="TYR_PHOSPHATASE_DUAL_dom"/>
</dbReference>
<name>A0A8X6PTI7_NEPPI</name>
<dbReference type="PANTHER" id="PTHR46377:SF1">
    <property type="entry name" value="DUAL SPECIFICITY PROTEIN PHOSPHATASE 19"/>
    <property type="match status" value="1"/>
</dbReference>
<sequence>MNISRQNITNPRVRLVKSWDSRKRLLLRPQWGSIEEKLRDLRCILGNKRILSCKIPVKTMEQRSFLEQLRKFHCDDLKKVTTRVTSADGRQFVETFQDGGYSLSRSGLSAGFVIDNRADISVALIVQGLILGSQDVAAELKILEDFNVTHILNVGYKIPNYFESKFIYKNVEILDDPSSNIRTFFEGCFDFIDDGRLEGCVLVHCNAGVSRAPTIVIAYLMKKYNMTLKEAFERVKSVRLGIRPNDGFMKVLEEYEKEIFDSPVSQE</sequence>
<dbReference type="PROSITE" id="PS50054">
    <property type="entry name" value="TYR_PHOSPHATASE_DUAL"/>
    <property type="match status" value="1"/>
</dbReference>
<organism evidence="3 4">
    <name type="scientific">Nephila pilipes</name>
    <name type="common">Giant wood spider</name>
    <name type="synonym">Nephila maculata</name>
    <dbReference type="NCBI Taxonomy" id="299642"/>
    <lineage>
        <taxon>Eukaryota</taxon>
        <taxon>Metazoa</taxon>
        <taxon>Ecdysozoa</taxon>
        <taxon>Arthropoda</taxon>
        <taxon>Chelicerata</taxon>
        <taxon>Arachnida</taxon>
        <taxon>Araneae</taxon>
        <taxon>Araneomorphae</taxon>
        <taxon>Entelegynae</taxon>
        <taxon>Araneoidea</taxon>
        <taxon>Nephilidae</taxon>
        <taxon>Nephila</taxon>
    </lineage>
</organism>
<gene>
    <name evidence="3" type="primary">Dusp19</name>
    <name evidence="3" type="ORF">NPIL_273451</name>
</gene>
<keyword evidence="4" id="KW-1185">Reference proteome</keyword>
<dbReference type="SMART" id="SM00195">
    <property type="entry name" value="DSPc"/>
    <property type="match status" value="1"/>
</dbReference>
<dbReference type="InterPro" id="IPR029021">
    <property type="entry name" value="Prot-tyrosine_phosphatase-like"/>
</dbReference>
<dbReference type="Pfam" id="PF00782">
    <property type="entry name" value="DSPc"/>
    <property type="match status" value="1"/>
</dbReference>
<dbReference type="GO" id="GO:0008579">
    <property type="term" value="F:JUN kinase phosphatase activity"/>
    <property type="evidence" value="ECO:0007669"/>
    <property type="project" value="TreeGrafter"/>
</dbReference>
<accession>A0A8X6PTI7</accession>
<dbReference type="PANTHER" id="PTHR46377">
    <property type="entry name" value="DUAL SPECIFICITY PROTEIN PHOSPHATASE 19"/>
    <property type="match status" value="1"/>
</dbReference>
<evidence type="ECO:0000259" key="2">
    <source>
        <dbReference type="PROSITE" id="PS50056"/>
    </source>
</evidence>
<evidence type="ECO:0000313" key="4">
    <source>
        <dbReference type="Proteomes" id="UP000887013"/>
    </source>
</evidence>
<dbReference type="InterPro" id="IPR000340">
    <property type="entry name" value="Dual-sp_phosphatase_cat-dom"/>
</dbReference>
<dbReference type="InterPro" id="IPR000387">
    <property type="entry name" value="Tyr_Pase_dom"/>
</dbReference>
<dbReference type="OrthoDB" id="10252009at2759"/>
<feature type="domain" description="Tyrosine specific protein phosphatases" evidence="2">
    <location>
        <begin position="175"/>
        <end position="242"/>
    </location>
</feature>
<comment type="caution">
    <text evidence="3">The sequence shown here is derived from an EMBL/GenBank/DDBJ whole genome shotgun (WGS) entry which is preliminary data.</text>
</comment>
<dbReference type="AlphaFoldDB" id="A0A8X6PTI7"/>
<reference evidence="3" key="1">
    <citation type="submission" date="2020-08" db="EMBL/GenBank/DDBJ databases">
        <title>Multicomponent nature underlies the extraordinary mechanical properties of spider dragline silk.</title>
        <authorList>
            <person name="Kono N."/>
            <person name="Nakamura H."/>
            <person name="Mori M."/>
            <person name="Yoshida Y."/>
            <person name="Ohtoshi R."/>
            <person name="Malay A.D."/>
            <person name="Moran D.A.P."/>
            <person name="Tomita M."/>
            <person name="Numata K."/>
            <person name="Arakawa K."/>
        </authorList>
    </citation>
    <scope>NUCLEOTIDE SEQUENCE</scope>
</reference>
<evidence type="ECO:0000313" key="3">
    <source>
        <dbReference type="EMBL" id="GFT82600.1"/>
    </source>
</evidence>